<feature type="compositionally biased region" description="Pro residues" evidence="1">
    <location>
        <begin position="35"/>
        <end position="46"/>
    </location>
</feature>
<accession>A0ABT6KNY1</accession>
<organism evidence="3 4">
    <name type="scientific">Antiquaquibacter oligotrophicus</name>
    <dbReference type="NCBI Taxonomy" id="2880260"/>
    <lineage>
        <taxon>Bacteria</taxon>
        <taxon>Bacillati</taxon>
        <taxon>Actinomycetota</taxon>
        <taxon>Actinomycetes</taxon>
        <taxon>Micrococcales</taxon>
        <taxon>Microbacteriaceae</taxon>
        <taxon>Antiquaquibacter</taxon>
    </lineage>
</organism>
<evidence type="ECO:0000313" key="4">
    <source>
        <dbReference type="Proteomes" id="UP001160142"/>
    </source>
</evidence>
<evidence type="ECO:0000313" key="3">
    <source>
        <dbReference type="EMBL" id="MDH6181700.1"/>
    </source>
</evidence>
<feature type="chain" id="PRO_5045369006" evidence="2">
    <location>
        <begin position="22"/>
        <end position="319"/>
    </location>
</feature>
<reference evidence="3 4" key="1">
    <citation type="submission" date="2023-04" db="EMBL/GenBank/DDBJ databases">
        <title>Genome Encyclopedia of Bacteria and Archaea VI: Functional Genomics of Type Strains.</title>
        <authorList>
            <person name="Whitman W."/>
        </authorList>
    </citation>
    <scope>NUCLEOTIDE SEQUENCE [LARGE SCALE GENOMIC DNA]</scope>
    <source>
        <strain evidence="3 4">SG_E_30_P1</strain>
    </source>
</reference>
<dbReference type="EMBL" id="JARXVQ010000001">
    <property type="protein sequence ID" value="MDH6181700.1"/>
    <property type="molecule type" value="Genomic_DNA"/>
</dbReference>
<dbReference type="PROSITE" id="PS51257">
    <property type="entry name" value="PROKAR_LIPOPROTEIN"/>
    <property type="match status" value="1"/>
</dbReference>
<evidence type="ECO:0000256" key="1">
    <source>
        <dbReference type="SAM" id="MobiDB-lite"/>
    </source>
</evidence>
<name>A0ABT6KNY1_9MICO</name>
<keyword evidence="4" id="KW-1185">Reference proteome</keyword>
<dbReference type="RefSeq" id="WP_322134007.1">
    <property type="nucleotide sequence ID" value="NZ_CP085036.1"/>
</dbReference>
<keyword evidence="2" id="KW-0732">Signal</keyword>
<sequence>MNALRFGVVAVGVALVLSGCAASSPSDSTATPTVTPTPTPSAPAEPSPTLALSCADLISTDDAVALLGYPVELAPAAWQLTSISTVAAVQGGALTCQWTPPGVKPDRSADLSLSVSTHGPFSDPAIGSTCDTGSCEVALDRRWLFVRAWPTQGPNANTTVDAGAWDALVASVTSAVSAATQTNPPWTPPADTAQFEGCPSGFAPDPATLSADAAAAGLRLCAAEGRYFSVLPGGAWAMPTLTAELPEQYHKSPWVPVDVAGAGSALTRYGDGSFDVLATVDGTMIQVTRAGDASPDQGSTVEELTAEVVSELESIIAHY</sequence>
<dbReference type="Proteomes" id="UP001160142">
    <property type="component" value="Unassembled WGS sequence"/>
</dbReference>
<evidence type="ECO:0000256" key="2">
    <source>
        <dbReference type="SAM" id="SignalP"/>
    </source>
</evidence>
<feature type="signal peptide" evidence="2">
    <location>
        <begin position="1"/>
        <end position="21"/>
    </location>
</feature>
<feature type="region of interest" description="Disordered" evidence="1">
    <location>
        <begin position="22"/>
        <end position="47"/>
    </location>
</feature>
<feature type="compositionally biased region" description="Low complexity" evidence="1">
    <location>
        <begin position="22"/>
        <end position="34"/>
    </location>
</feature>
<proteinExistence type="predicted"/>
<gene>
    <name evidence="3" type="ORF">M2152_001882</name>
</gene>
<comment type="caution">
    <text evidence="3">The sequence shown here is derived from an EMBL/GenBank/DDBJ whole genome shotgun (WGS) entry which is preliminary data.</text>
</comment>
<protein>
    <submittedName>
        <fullName evidence="3">Uncharacterized protein</fullName>
    </submittedName>
</protein>